<sequence>MTYKQAEQYIYSLISRKVTDGKTIPARMTLLLEKLDNPQNDVRIIHVAGTSGKGSTVTLLASILTESGYNTGSYTSPHVVDLRERIQINQALITKSVFLKLVERVAEAIKTLNKEEIFPTYFEVLFAISLLYFRDQNVDAAVIETGIGGTNDATSVITPILSVITSVGLDHTDKLGNTLSKIAGHKAGIIKLEVPVVSGVIEEEAKVVINQKAKDERAPILNIGDEFGYEVVTEALNSKHQILKEEDKKTDLLRRSSNSVVPLIGFEFWTVLPRPDRSRFEVGMRGSFQAHNGALAIQSALLLSKMGFGDISDSSIQTGLQTARIPGRMEFINTTPFTILDVAHSVPKIKALVTSYCDLEIEKATVIFACGNKTNYKEMLCELSTISNNIIITEFETKNGPQIARHVNTYSVDGEAWAHAISFEKDPQKAIAKAKVYGAPILVTGSVFFISAIRPLFL</sequence>
<evidence type="ECO:0000259" key="12">
    <source>
        <dbReference type="Pfam" id="PF08245"/>
    </source>
</evidence>
<feature type="domain" description="Mur ligase central" evidence="12">
    <location>
        <begin position="47"/>
        <end position="298"/>
    </location>
</feature>
<dbReference type="Proteomes" id="UP000228495">
    <property type="component" value="Unassembled WGS sequence"/>
</dbReference>
<dbReference type="InterPro" id="IPR013221">
    <property type="entry name" value="Mur_ligase_cen"/>
</dbReference>
<dbReference type="GO" id="GO:0008841">
    <property type="term" value="F:dihydrofolate synthase activity"/>
    <property type="evidence" value="ECO:0007669"/>
    <property type="project" value="TreeGrafter"/>
</dbReference>
<dbReference type="AlphaFoldDB" id="A0A2H0BG84"/>
<evidence type="ECO:0000259" key="11">
    <source>
        <dbReference type="Pfam" id="PF02875"/>
    </source>
</evidence>
<dbReference type="SUPFAM" id="SSF53623">
    <property type="entry name" value="MurD-like peptide ligases, catalytic domain"/>
    <property type="match status" value="1"/>
</dbReference>
<comment type="caution">
    <text evidence="13">The sequence shown here is derived from an EMBL/GenBank/DDBJ whole genome shotgun (WGS) entry which is preliminary data.</text>
</comment>
<gene>
    <name evidence="13" type="ORF">COX05_02235</name>
</gene>
<dbReference type="GO" id="GO:0046872">
    <property type="term" value="F:metal ion binding"/>
    <property type="evidence" value="ECO:0007669"/>
    <property type="project" value="UniProtKB-KW"/>
</dbReference>
<evidence type="ECO:0000256" key="2">
    <source>
        <dbReference type="ARBA" id="ARBA00013025"/>
    </source>
</evidence>
<evidence type="ECO:0000313" key="14">
    <source>
        <dbReference type="Proteomes" id="UP000228495"/>
    </source>
</evidence>
<dbReference type="InterPro" id="IPR036565">
    <property type="entry name" value="Mur-like_cat_sf"/>
</dbReference>
<keyword evidence="3 10" id="KW-0436">Ligase</keyword>
<dbReference type="SUPFAM" id="SSF53244">
    <property type="entry name" value="MurD-like peptide ligases, peptide-binding domain"/>
    <property type="match status" value="1"/>
</dbReference>
<evidence type="ECO:0000256" key="5">
    <source>
        <dbReference type="ARBA" id="ARBA00022741"/>
    </source>
</evidence>
<proteinExistence type="inferred from homology"/>
<protein>
    <recommendedName>
        <fullName evidence="2">tetrahydrofolate synthase</fullName>
        <ecNumber evidence="2">6.3.2.17</ecNumber>
    </recommendedName>
    <alternativeName>
        <fullName evidence="8">Tetrahydrofolylpolyglutamate synthase</fullName>
    </alternativeName>
</protein>
<dbReference type="InterPro" id="IPR004101">
    <property type="entry name" value="Mur_ligase_C"/>
</dbReference>
<dbReference type="InterPro" id="IPR036615">
    <property type="entry name" value="Mur_ligase_C_dom_sf"/>
</dbReference>
<name>A0A2H0BG84_UNCKA</name>
<evidence type="ECO:0000256" key="4">
    <source>
        <dbReference type="ARBA" id="ARBA00022723"/>
    </source>
</evidence>
<dbReference type="GO" id="GO:0005524">
    <property type="term" value="F:ATP binding"/>
    <property type="evidence" value="ECO:0007669"/>
    <property type="project" value="UniProtKB-KW"/>
</dbReference>
<dbReference type="PROSITE" id="PS01012">
    <property type="entry name" value="FOLYLPOLYGLU_SYNT_2"/>
    <property type="match status" value="1"/>
</dbReference>
<dbReference type="GO" id="GO:0005737">
    <property type="term" value="C:cytoplasm"/>
    <property type="evidence" value="ECO:0007669"/>
    <property type="project" value="TreeGrafter"/>
</dbReference>
<keyword evidence="6 10" id="KW-0067">ATP-binding</keyword>
<evidence type="ECO:0000256" key="1">
    <source>
        <dbReference type="ARBA" id="ARBA00008276"/>
    </source>
</evidence>
<dbReference type="Pfam" id="PF08245">
    <property type="entry name" value="Mur_ligase_M"/>
    <property type="match status" value="1"/>
</dbReference>
<dbReference type="GO" id="GO:0004326">
    <property type="term" value="F:tetrahydrofolylpolyglutamate synthase activity"/>
    <property type="evidence" value="ECO:0007669"/>
    <property type="project" value="UniProtKB-EC"/>
</dbReference>
<keyword evidence="5 10" id="KW-0547">Nucleotide-binding</keyword>
<comment type="catalytic activity">
    <reaction evidence="9">
        <text>(6S)-5,6,7,8-tetrahydrofolyl-(gamma-L-Glu)(n) + L-glutamate + ATP = (6S)-5,6,7,8-tetrahydrofolyl-(gamma-L-Glu)(n+1) + ADP + phosphate + H(+)</text>
        <dbReference type="Rhea" id="RHEA:10580"/>
        <dbReference type="Rhea" id="RHEA-COMP:14738"/>
        <dbReference type="Rhea" id="RHEA-COMP:14740"/>
        <dbReference type="ChEBI" id="CHEBI:15378"/>
        <dbReference type="ChEBI" id="CHEBI:29985"/>
        <dbReference type="ChEBI" id="CHEBI:30616"/>
        <dbReference type="ChEBI" id="CHEBI:43474"/>
        <dbReference type="ChEBI" id="CHEBI:141005"/>
        <dbReference type="ChEBI" id="CHEBI:456216"/>
        <dbReference type="EC" id="6.3.2.17"/>
    </reaction>
</comment>
<accession>A0A2H0BG84</accession>
<comment type="similarity">
    <text evidence="1 10">Belongs to the folylpolyglutamate synthase family.</text>
</comment>
<evidence type="ECO:0000256" key="3">
    <source>
        <dbReference type="ARBA" id="ARBA00022598"/>
    </source>
</evidence>
<evidence type="ECO:0000256" key="7">
    <source>
        <dbReference type="ARBA" id="ARBA00022842"/>
    </source>
</evidence>
<feature type="domain" description="Mur ligase C-terminal" evidence="11">
    <location>
        <begin position="327"/>
        <end position="446"/>
    </location>
</feature>
<dbReference type="EC" id="6.3.2.17" evidence="2"/>
<evidence type="ECO:0000256" key="9">
    <source>
        <dbReference type="ARBA" id="ARBA00047493"/>
    </source>
</evidence>
<dbReference type="EMBL" id="PCSU01000035">
    <property type="protein sequence ID" value="PIP56589.1"/>
    <property type="molecule type" value="Genomic_DNA"/>
</dbReference>
<dbReference type="NCBIfam" id="TIGR01499">
    <property type="entry name" value="folC"/>
    <property type="match status" value="1"/>
</dbReference>
<dbReference type="Pfam" id="PF02875">
    <property type="entry name" value="Mur_ligase_C"/>
    <property type="match status" value="1"/>
</dbReference>
<dbReference type="Gene3D" id="3.90.190.20">
    <property type="entry name" value="Mur ligase, C-terminal domain"/>
    <property type="match status" value="1"/>
</dbReference>
<dbReference type="PANTHER" id="PTHR11136">
    <property type="entry name" value="FOLYLPOLYGLUTAMATE SYNTHASE-RELATED"/>
    <property type="match status" value="1"/>
</dbReference>
<reference evidence="13 14" key="1">
    <citation type="submission" date="2017-09" db="EMBL/GenBank/DDBJ databases">
        <title>Depth-based differentiation of microbial function through sediment-hosted aquifers and enrichment of novel symbionts in the deep terrestrial subsurface.</title>
        <authorList>
            <person name="Probst A.J."/>
            <person name="Ladd B."/>
            <person name="Jarett J.K."/>
            <person name="Geller-Mcgrath D.E."/>
            <person name="Sieber C.M."/>
            <person name="Emerson J.B."/>
            <person name="Anantharaman K."/>
            <person name="Thomas B.C."/>
            <person name="Malmstrom R."/>
            <person name="Stieglmeier M."/>
            <person name="Klingl A."/>
            <person name="Woyke T."/>
            <person name="Ryan C.M."/>
            <person name="Banfield J.F."/>
        </authorList>
    </citation>
    <scope>NUCLEOTIDE SEQUENCE [LARGE SCALE GENOMIC DNA]</scope>
    <source>
        <strain evidence="13">CG22_combo_CG10-13_8_21_14_all_39_12</strain>
    </source>
</reference>
<organism evidence="13 14">
    <name type="scientific">candidate division WWE3 bacterium CG22_combo_CG10-13_8_21_14_all_39_12</name>
    <dbReference type="NCBI Taxonomy" id="1975094"/>
    <lineage>
        <taxon>Bacteria</taxon>
        <taxon>Katanobacteria</taxon>
    </lineage>
</organism>
<dbReference type="Gene3D" id="3.40.1190.10">
    <property type="entry name" value="Mur-like, catalytic domain"/>
    <property type="match status" value="1"/>
</dbReference>
<evidence type="ECO:0000256" key="6">
    <source>
        <dbReference type="ARBA" id="ARBA00022840"/>
    </source>
</evidence>
<evidence type="ECO:0000256" key="10">
    <source>
        <dbReference type="PIRNR" id="PIRNR001563"/>
    </source>
</evidence>
<dbReference type="InterPro" id="IPR018109">
    <property type="entry name" value="Folylpolyglutamate_synth_CS"/>
</dbReference>
<dbReference type="InterPro" id="IPR001645">
    <property type="entry name" value="Folylpolyglutamate_synth"/>
</dbReference>
<dbReference type="PANTHER" id="PTHR11136:SF0">
    <property type="entry name" value="DIHYDROFOLATE SYNTHETASE-RELATED"/>
    <property type="match status" value="1"/>
</dbReference>
<keyword evidence="7" id="KW-0460">Magnesium</keyword>
<keyword evidence="4" id="KW-0479">Metal-binding</keyword>
<dbReference type="PIRSF" id="PIRSF001563">
    <property type="entry name" value="Folylpolyglu_synth"/>
    <property type="match status" value="1"/>
</dbReference>
<evidence type="ECO:0000256" key="8">
    <source>
        <dbReference type="ARBA" id="ARBA00030592"/>
    </source>
</evidence>
<evidence type="ECO:0000313" key="13">
    <source>
        <dbReference type="EMBL" id="PIP56589.1"/>
    </source>
</evidence>